<evidence type="ECO:0000313" key="3">
    <source>
        <dbReference type="EMBL" id="KAA1427863.1"/>
    </source>
</evidence>
<dbReference type="RefSeq" id="WP_149750351.1">
    <property type="nucleotide sequence ID" value="NZ_VUJW01000003.1"/>
</dbReference>
<reference evidence="3 4" key="1">
    <citation type="submission" date="2019-09" db="EMBL/GenBank/DDBJ databases">
        <title>Nocardioides panacisoli sp. nov., isolated from the soil of a ginseng field.</title>
        <authorList>
            <person name="Cho C."/>
        </authorList>
    </citation>
    <scope>NUCLEOTIDE SEQUENCE [LARGE SCALE GENOMIC DNA]</scope>
    <source>
        <strain evidence="3 4">BN140041</strain>
    </source>
</reference>
<evidence type="ECO:0000256" key="2">
    <source>
        <dbReference type="SAM" id="MobiDB-lite"/>
    </source>
</evidence>
<dbReference type="Proteomes" id="UP000324351">
    <property type="component" value="Unassembled WGS sequence"/>
</dbReference>
<accession>A0A5B1M4M7</accession>
<keyword evidence="1" id="KW-0175">Coiled coil</keyword>
<organism evidence="3 4">
    <name type="scientific">Nocardioides antri</name>
    <dbReference type="NCBI Taxonomy" id="2607659"/>
    <lineage>
        <taxon>Bacteria</taxon>
        <taxon>Bacillati</taxon>
        <taxon>Actinomycetota</taxon>
        <taxon>Actinomycetes</taxon>
        <taxon>Propionibacteriales</taxon>
        <taxon>Nocardioidaceae</taxon>
        <taxon>Nocardioides</taxon>
    </lineage>
</organism>
<dbReference type="EMBL" id="VUJW01000003">
    <property type="protein sequence ID" value="KAA1427863.1"/>
    <property type="molecule type" value="Genomic_DNA"/>
</dbReference>
<keyword evidence="4" id="KW-1185">Reference proteome</keyword>
<gene>
    <name evidence="3" type="ORF">F0U47_10610</name>
</gene>
<sequence>MTNPLPLPTEEEQARRRSRYGRHLRAHPVRQTQVPSAFADLPDFRRLAEEREHLIQAEARIRNEAEARRRRMDAANAERAEAVRAAMLDPSKPVPPPVDEEPWPWPAYPQHVFDDLHSLLEATELGMLEEQHDALAAHLEAEAEPIRRKVDKLREQLADEEARLIPYERAGEDLALLRTNAARRGGATTTGGGRTVNASPVRARGLERYTAEYEALRAQTPRRRSRR</sequence>
<feature type="compositionally biased region" description="Basic residues" evidence="2">
    <location>
        <begin position="16"/>
        <end position="28"/>
    </location>
</feature>
<reference evidence="3 4" key="2">
    <citation type="submission" date="2019-09" db="EMBL/GenBank/DDBJ databases">
        <authorList>
            <person name="Jin C."/>
        </authorList>
    </citation>
    <scope>NUCLEOTIDE SEQUENCE [LARGE SCALE GENOMIC DNA]</scope>
    <source>
        <strain evidence="3 4">BN140041</strain>
    </source>
</reference>
<evidence type="ECO:0000313" key="4">
    <source>
        <dbReference type="Proteomes" id="UP000324351"/>
    </source>
</evidence>
<comment type="caution">
    <text evidence="3">The sequence shown here is derived from an EMBL/GenBank/DDBJ whole genome shotgun (WGS) entry which is preliminary data.</text>
</comment>
<evidence type="ECO:0000256" key="1">
    <source>
        <dbReference type="SAM" id="Coils"/>
    </source>
</evidence>
<proteinExistence type="predicted"/>
<protein>
    <submittedName>
        <fullName evidence="3">Uncharacterized protein</fullName>
    </submittedName>
</protein>
<name>A0A5B1M4M7_9ACTN</name>
<feature type="coiled-coil region" evidence="1">
    <location>
        <begin position="136"/>
        <end position="170"/>
    </location>
</feature>
<feature type="region of interest" description="Disordered" evidence="2">
    <location>
        <begin position="1"/>
        <end position="33"/>
    </location>
</feature>
<dbReference type="AlphaFoldDB" id="A0A5B1M4M7"/>